<dbReference type="Gene3D" id="2.170.14.10">
    <property type="entry name" value="Phage P22 tailspike-like, N-terminal domain"/>
    <property type="match status" value="1"/>
</dbReference>
<feature type="domain" description="Bacteriophage P22 tailspike N-terminal" evidence="1">
    <location>
        <begin position="1"/>
        <end position="113"/>
    </location>
</feature>
<keyword evidence="3" id="KW-1185">Reference proteome</keyword>
<dbReference type="EMBL" id="JAQRFN010000026">
    <property type="protein sequence ID" value="MDC9598312.1"/>
    <property type="molecule type" value="Genomic_DNA"/>
</dbReference>
<dbReference type="InterPro" id="IPR036730">
    <property type="entry name" value="P22_tailspike_N_sf"/>
</dbReference>
<evidence type="ECO:0000259" key="1">
    <source>
        <dbReference type="Pfam" id="PF09008"/>
    </source>
</evidence>
<sequence>MSEITPNVVVSMPSQLFTMARSFKACSNGRIYIGKIDTDPTIPENQIQVYLEREDGAHIPAPQPIIINAVGYPVYAGQIAKFVTVQGHSMAIYDSYGVQQFYFPNVLKYDPDQLRLQLESPWGANAIMADDKFTVGDVINYQWKTKSLDYFTHLGGNYIQSAADWCKENGYALVIPRGKEYEYSERVVFEDITLLWEGTLTLTSLIDCGIVFRRNVMMPTYGHLKSSKNIVLPDDYFMVGFYSWRSPNGTLGCQDNVISGRLDIRNGHIDYDGWDQGNVDDYANLTGGGVLMLGGAWMRPTLGVTERSWENVHRNKLNFYIDGFSYSLVMQGIWEAESQDQFNGWVNGNTIDIRARRFKDAIRLLCSSTNPQTTRGGEVSSNIILAELQSTKVTTKRFMYCEGYDNKFTIKGWDINAGNDDILFEFSRGGKSPDVFQESTNNIVELLFSTLNDGESWYSKFVREDLPGANNFIAESFPYKNIFPESSGYALSARGSSHGYIRGVDNFLGNFALRPRFRTRVIKNGSDITSSVENINNMFDGNQSSSTNINVSTSDSVSIEMEMISSIYNFTLIGQTLSYISALKGKVKLEALDSNGKVIYSTYEDLRSTNVTGIRLMVRVYTLKVTYYDFESPSILKIGCIFAKCDSHNTRMGVVGSSGGDVSGHVRFLTKNSSPVIMDQVTGQFWEIIVEKGVLNTRAYNP</sequence>
<gene>
    <name evidence="2" type="ORF">PSI14_16040</name>
</gene>
<proteinExistence type="predicted"/>
<protein>
    <submittedName>
        <fullName evidence="2">Phage head-binding domain-containing protein</fullName>
    </submittedName>
</protein>
<organism evidence="2 3">
    <name type="scientific">Xenorhabdus anantnagensis</name>
    <dbReference type="NCBI Taxonomy" id="3025875"/>
    <lineage>
        <taxon>Bacteria</taxon>
        <taxon>Pseudomonadati</taxon>
        <taxon>Pseudomonadota</taxon>
        <taxon>Gammaproteobacteria</taxon>
        <taxon>Enterobacterales</taxon>
        <taxon>Morganellaceae</taxon>
        <taxon>Xenorhabdus</taxon>
    </lineage>
</organism>
<dbReference type="Proteomes" id="UP001220225">
    <property type="component" value="Unassembled WGS sequence"/>
</dbReference>
<dbReference type="Pfam" id="PF09008">
    <property type="entry name" value="Head_binding"/>
    <property type="match status" value="1"/>
</dbReference>
<dbReference type="RefSeq" id="WP_273576823.1">
    <property type="nucleotide sequence ID" value="NZ_JAQRFN010000026.1"/>
</dbReference>
<comment type="caution">
    <text evidence="2">The sequence shown here is derived from an EMBL/GenBank/DDBJ whole genome shotgun (WGS) entry which is preliminary data.</text>
</comment>
<name>A0ABT5LV67_9GAMM</name>
<dbReference type="InterPro" id="IPR009093">
    <property type="entry name" value="P22_tailspike_N"/>
</dbReference>
<accession>A0ABT5LV67</accession>
<evidence type="ECO:0000313" key="3">
    <source>
        <dbReference type="Proteomes" id="UP001220225"/>
    </source>
</evidence>
<reference evidence="2 3" key="1">
    <citation type="submission" date="2023-02" db="EMBL/GenBank/DDBJ databases">
        <title>Entomopathogenic bacteria.</title>
        <authorList>
            <person name="Machado R.A."/>
        </authorList>
    </citation>
    <scope>NUCLEOTIDE SEQUENCE [LARGE SCALE GENOMIC DNA]</scope>
    <source>
        <strain evidence="2 3">XENO-2</strain>
    </source>
</reference>
<dbReference type="SUPFAM" id="SSF51327">
    <property type="entry name" value="Head-binding domain of phage P22 tailspike protein"/>
    <property type="match status" value="1"/>
</dbReference>
<evidence type="ECO:0000313" key="2">
    <source>
        <dbReference type="EMBL" id="MDC9598312.1"/>
    </source>
</evidence>